<organism evidence="2 3">
    <name type="scientific">Triparma retinervis</name>
    <dbReference type="NCBI Taxonomy" id="2557542"/>
    <lineage>
        <taxon>Eukaryota</taxon>
        <taxon>Sar</taxon>
        <taxon>Stramenopiles</taxon>
        <taxon>Ochrophyta</taxon>
        <taxon>Bolidophyceae</taxon>
        <taxon>Parmales</taxon>
        <taxon>Triparmaceae</taxon>
        <taxon>Triparma</taxon>
    </lineage>
</organism>
<evidence type="ECO:0000313" key="2">
    <source>
        <dbReference type="EMBL" id="GMH69097.1"/>
    </source>
</evidence>
<comment type="caution">
    <text evidence="2">The sequence shown here is derived from an EMBL/GenBank/DDBJ whole genome shotgun (WGS) entry which is preliminary data.</text>
</comment>
<feature type="domain" description="EF-hand" evidence="1">
    <location>
        <begin position="89"/>
        <end position="114"/>
    </location>
</feature>
<dbReference type="GO" id="GO:0005509">
    <property type="term" value="F:calcium ion binding"/>
    <property type="evidence" value="ECO:0007669"/>
    <property type="project" value="InterPro"/>
</dbReference>
<sequence length="139" mass="15737">MKGKKESIQDRVVSMGFNEKDLMGRRATLISLLRSLQKSLEQNDTMTDGTKSLVEEKQFSKSAGIKSMVRKPNSTLSHRGVQLSEGLHRHFDRSGKGGMTFKEFRGYLASVGRRKEMASVTDNQESWRLFFDDMGGLDE</sequence>
<proteinExistence type="predicted"/>
<feature type="non-terminal residue" evidence="2">
    <location>
        <position position="139"/>
    </location>
</feature>
<keyword evidence="3" id="KW-1185">Reference proteome</keyword>
<dbReference type="InterPro" id="IPR002048">
    <property type="entry name" value="EF_hand_dom"/>
</dbReference>
<reference evidence="2" key="1">
    <citation type="submission" date="2022-07" db="EMBL/GenBank/DDBJ databases">
        <title>Genome analysis of Parmales, a sister group of diatoms, reveals the evolutionary specialization of diatoms from phago-mixotrophs to photoautotrophs.</title>
        <authorList>
            <person name="Ban H."/>
            <person name="Sato S."/>
            <person name="Yoshikawa S."/>
            <person name="Kazumasa Y."/>
            <person name="Nakamura Y."/>
            <person name="Ichinomiya M."/>
            <person name="Saitoh K."/>
            <person name="Sato N."/>
            <person name="Blanc-Mathieu R."/>
            <person name="Endo H."/>
            <person name="Kuwata A."/>
            <person name="Ogata H."/>
        </authorList>
    </citation>
    <scope>NUCLEOTIDE SEQUENCE</scope>
</reference>
<evidence type="ECO:0000259" key="1">
    <source>
        <dbReference type="PROSITE" id="PS50222"/>
    </source>
</evidence>
<dbReference type="AlphaFoldDB" id="A0A9W7AGR6"/>
<dbReference type="Proteomes" id="UP001165082">
    <property type="component" value="Unassembled WGS sequence"/>
</dbReference>
<evidence type="ECO:0000313" key="3">
    <source>
        <dbReference type="Proteomes" id="UP001165082"/>
    </source>
</evidence>
<dbReference type="EMBL" id="BRXZ01002734">
    <property type="protein sequence ID" value="GMH69097.1"/>
    <property type="molecule type" value="Genomic_DNA"/>
</dbReference>
<dbReference type="PROSITE" id="PS50222">
    <property type="entry name" value="EF_HAND_2"/>
    <property type="match status" value="1"/>
</dbReference>
<name>A0A9W7AGR6_9STRA</name>
<accession>A0A9W7AGR6</accession>
<protein>
    <recommendedName>
        <fullName evidence="1">EF-hand domain-containing protein</fullName>
    </recommendedName>
</protein>
<gene>
    <name evidence="2" type="ORF">TrRE_jg11507</name>
</gene>